<evidence type="ECO:0000313" key="3">
    <source>
        <dbReference type="EMBL" id="OUT24382.1"/>
    </source>
</evidence>
<dbReference type="PANTHER" id="PTHR31941">
    <property type="entry name" value="CYTOSKELETAL SIGNALING PROTEIN SLM1"/>
    <property type="match status" value="1"/>
</dbReference>
<keyword evidence="1" id="KW-0597">Phosphoprotein</keyword>
<dbReference type="InterPro" id="IPR046869">
    <property type="entry name" value="SLM1/RGC1-like_PH"/>
</dbReference>
<dbReference type="EMBL" id="NHMM01000001">
    <property type="protein sequence ID" value="OUT24382.1"/>
    <property type="molecule type" value="Genomic_DNA"/>
</dbReference>
<dbReference type="VEuPathDB" id="FungiDB:C5L36_0C07520"/>
<dbReference type="InterPro" id="IPR046868">
    <property type="entry name" value="BAR_4"/>
</dbReference>
<evidence type="ECO:0000256" key="1">
    <source>
        <dbReference type="ARBA" id="ARBA00022553"/>
    </source>
</evidence>
<dbReference type="Proteomes" id="UP000195871">
    <property type="component" value="Unassembled WGS sequence"/>
</dbReference>
<evidence type="ECO:0000313" key="4">
    <source>
        <dbReference type="Proteomes" id="UP000195871"/>
    </source>
</evidence>
<evidence type="ECO:0000259" key="2">
    <source>
        <dbReference type="PROSITE" id="PS50003"/>
    </source>
</evidence>
<feature type="domain" description="PH" evidence="2">
    <location>
        <begin position="430"/>
        <end position="539"/>
    </location>
</feature>
<dbReference type="SMART" id="SM00233">
    <property type="entry name" value="PH"/>
    <property type="match status" value="1"/>
</dbReference>
<dbReference type="InterPro" id="IPR011993">
    <property type="entry name" value="PH-like_dom_sf"/>
</dbReference>
<organism evidence="3 4">
    <name type="scientific">Pichia kudriavzevii</name>
    <name type="common">Yeast</name>
    <name type="synonym">Issatchenkia orientalis</name>
    <dbReference type="NCBI Taxonomy" id="4909"/>
    <lineage>
        <taxon>Eukaryota</taxon>
        <taxon>Fungi</taxon>
        <taxon>Dikarya</taxon>
        <taxon>Ascomycota</taxon>
        <taxon>Saccharomycotina</taxon>
        <taxon>Pichiomycetes</taxon>
        <taxon>Pichiales</taxon>
        <taxon>Pichiaceae</taxon>
        <taxon>Pichia</taxon>
    </lineage>
</organism>
<accession>A0A1Z8JV98</accession>
<dbReference type="AlphaFoldDB" id="A0A1Z8JV98"/>
<name>A0A1Z8JV98_PICKU</name>
<gene>
    <name evidence="3" type="ORF">CAS74_000770</name>
</gene>
<protein>
    <recommendedName>
        <fullName evidence="2">PH domain-containing protein</fullName>
    </recommendedName>
</protein>
<dbReference type="SUPFAM" id="SSF50729">
    <property type="entry name" value="PH domain-like"/>
    <property type="match status" value="1"/>
</dbReference>
<dbReference type="InterPro" id="IPR001849">
    <property type="entry name" value="PH_domain"/>
</dbReference>
<comment type="caution">
    <text evidence="3">The sequence shown here is derived from an EMBL/GenBank/DDBJ whole genome shotgun (WGS) entry which is preliminary data.</text>
</comment>
<proteinExistence type="predicted"/>
<sequence length="553" mass="62063">MRNLQLPIGEIPIVQIPIDEIPIVQIPIDEIPIVQIPIDEIPIVQIPIGEIPIVQIPIDEIPIVENTDMINSLLHSRKTVSPQSGEVSPPPQLGQATDLTGFEFPDSSSLLNDRFNKYLQLITTLQIYTETQLKIAYDLMKHYEGLNKQAVSSMPNFETNAGGADSTLVSGSQKIGQENVSEGNDGNSPTQIDLNNFLSIMRRTFGNDLSNTTTYHNKLQMILPKLKSLGEQVEKNQKEFVQTANIEQKDITVLREHSNKSLHQLSNSVQDFKTSKDADYKKDPYLVKRNLLKDATLQLSSENNRIEFLINTENQMHATETKILVDLKNIFNQLSELVNSQYTQLAQNSIYLNTNFDKVSEDLEWNNFLTKNSKFLLTSPTNFNTDGSLNEGMSELSISNTQSTLGAKNSPFMRSIDQVTFPNYDNPVTRPLIEGVLQKKEKTLGLISGGYKSRYYAISPKGFFYEFPARDVDATTPTLALYLPDCEVKGGVQRGNFKFSIRGKDHSNLAPSIRKRYVFQASSDGDYNQWWSIISQFVNSTSGVISSDGSDVE</sequence>
<dbReference type="Pfam" id="PF20400">
    <property type="entry name" value="BAR_4"/>
    <property type="match status" value="1"/>
</dbReference>
<dbReference type="Gene3D" id="2.30.29.30">
    <property type="entry name" value="Pleckstrin-homology domain (PH domain)/Phosphotyrosine-binding domain (PTB)"/>
    <property type="match status" value="1"/>
</dbReference>
<reference evidence="3 4" key="1">
    <citation type="submission" date="2017-05" db="EMBL/GenBank/DDBJ databases">
        <title>The Genome Sequence of Candida krusei Ckrusei653.</title>
        <authorList>
            <person name="Cuomo C."/>
            <person name="Forche A."/>
            <person name="Young S."/>
            <person name="Abouelleil A."/>
            <person name="Cao P."/>
            <person name="Chapman S."/>
            <person name="Cusick C."/>
            <person name="Shea T."/>
            <person name="Nusbaum C."/>
            <person name="Birren B."/>
        </authorList>
    </citation>
    <scope>NUCLEOTIDE SEQUENCE [LARGE SCALE GENOMIC DNA]</scope>
    <source>
        <strain evidence="3 4">Ckrusei653</strain>
    </source>
</reference>
<dbReference type="PROSITE" id="PS50003">
    <property type="entry name" value="PH_DOMAIN"/>
    <property type="match status" value="1"/>
</dbReference>
<dbReference type="PANTHER" id="PTHR31941:SF1">
    <property type="entry name" value="CYTOSKELETAL SIGNALING PROTEIN SLM1"/>
    <property type="match status" value="1"/>
</dbReference>
<dbReference type="Pfam" id="PF20399">
    <property type="entry name" value="PH_20"/>
    <property type="match status" value="1"/>
</dbReference>